<dbReference type="KEGG" id="psco:LY89DRAFT_691820"/>
<dbReference type="Proteomes" id="UP000070700">
    <property type="component" value="Unassembled WGS sequence"/>
</dbReference>
<proteinExistence type="predicted"/>
<dbReference type="OrthoDB" id="3176171at2759"/>
<evidence type="ECO:0000313" key="2">
    <source>
        <dbReference type="EMBL" id="KUJ07361.1"/>
    </source>
</evidence>
<gene>
    <name evidence="2" type="ORF">LY89DRAFT_691820</name>
</gene>
<sequence length="200" mass="21980">MRALDDFVTRARSQNAQYYDVHSKSLKSLSITARASYDSFGSQLAITHERSKSLDDDISEKQKLLDEALATLNSTLQQPLSDLRANISRTTLQEYKPTAETPQRTQYEYPTELPRTKPHENLIAAGSFSPLIISPSKSPLFSGPNPNANDESVKARPLVTSFSTSLPPREFSQTLSGLSASICAGGPSVDPWFLDCDDVV</sequence>
<protein>
    <recommendedName>
        <fullName evidence="1">Kinesin-associated microtubule-binding domain-containing protein</fullName>
    </recommendedName>
</protein>
<feature type="domain" description="Kinesin-associated microtubule-binding" evidence="1">
    <location>
        <begin position="92"/>
        <end position="123"/>
    </location>
</feature>
<evidence type="ECO:0000313" key="3">
    <source>
        <dbReference type="Proteomes" id="UP000070700"/>
    </source>
</evidence>
<dbReference type="STRING" id="149040.A0A132B4V5"/>
<evidence type="ECO:0000259" key="1">
    <source>
        <dbReference type="Pfam" id="PF13931"/>
    </source>
</evidence>
<dbReference type="RefSeq" id="XP_018061716.1">
    <property type="nucleotide sequence ID" value="XM_018216415.1"/>
</dbReference>
<dbReference type="InParanoid" id="A0A132B4V5"/>
<reference evidence="2 3" key="1">
    <citation type="submission" date="2015-10" db="EMBL/GenBank/DDBJ databases">
        <title>Full genome of DAOMC 229536 Phialocephala scopiformis, a fungal endophyte of spruce producing the potent anti-insectan compound rugulosin.</title>
        <authorList>
            <consortium name="DOE Joint Genome Institute"/>
            <person name="Walker A.K."/>
            <person name="Frasz S.L."/>
            <person name="Seifert K.A."/>
            <person name="Miller J.D."/>
            <person name="Mondo S.J."/>
            <person name="Labutti K."/>
            <person name="Lipzen A."/>
            <person name="Dockter R."/>
            <person name="Kennedy M."/>
            <person name="Grigoriev I.V."/>
            <person name="Spatafora J.W."/>
        </authorList>
    </citation>
    <scope>NUCLEOTIDE SEQUENCE [LARGE SCALE GENOMIC DNA]</scope>
    <source>
        <strain evidence="2 3">CBS 120377</strain>
    </source>
</reference>
<dbReference type="InterPro" id="IPR025901">
    <property type="entry name" value="Kinesin-assoc_MT-bd_dom"/>
</dbReference>
<dbReference type="AlphaFoldDB" id="A0A132B4V5"/>
<dbReference type="EMBL" id="KQ947440">
    <property type="protein sequence ID" value="KUJ07361.1"/>
    <property type="molecule type" value="Genomic_DNA"/>
</dbReference>
<keyword evidence="3" id="KW-1185">Reference proteome</keyword>
<name>A0A132B4V5_MOLSC</name>
<accession>A0A132B4V5</accession>
<dbReference type="Pfam" id="PF13931">
    <property type="entry name" value="Microtub_bind"/>
    <property type="match status" value="1"/>
</dbReference>
<dbReference type="GeneID" id="28826141"/>
<organism evidence="2 3">
    <name type="scientific">Mollisia scopiformis</name>
    <name type="common">Conifer needle endophyte fungus</name>
    <name type="synonym">Phialocephala scopiformis</name>
    <dbReference type="NCBI Taxonomy" id="149040"/>
    <lineage>
        <taxon>Eukaryota</taxon>
        <taxon>Fungi</taxon>
        <taxon>Dikarya</taxon>
        <taxon>Ascomycota</taxon>
        <taxon>Pezizomycotina</taxon>
        <taxon>Leotiomycetes</taxon>
        <taxon>Helotiales</taxon>
        <taxon>Mollisiaceae</taxon>
        <taxon>Mollisia</taxon>
    </lineage>
</organism>
<dbReference type="GO" id="GO:0008017">
    <property type="term" value="F:microtubule binding"/>
    <property type="evidence" value="ECO:0007669"/>
    <property type="project" value="InterPro"/>
</dbReference>